<dbReference type="InterPro" id="IPR000313">
    <property type="entry name" value="PWWP_dom"/>
</dbReference>
<evidence type="ECO:0000313" key="3">
    <source>
        <dbReference type="EMBL" id="CAF0872240.1"/>
    </source>
</evidence>
<dbReference type="PANTHER" id="PTHR15999:SF2">
    <property type="entry name" value="ZINC FINGER CW-TYPE PWWP DOMAIN PROTEIN 1"/>
    <property type="match status" value="1"/>
</dbReference>
<protein>
    <recommendedName>
        <fullName evidence="2">PWWP domain-containing protein</fullName>
    </recommendedName>
</protein>
<feature type="region of interest" description="Disordered" evidence="1">
    <location>
        <begin position="1"/>
        <end position="52"/>
    </location>
</feature>
<proteinExistence type="predicted"/>
<dbReference type="Proteomes" id="UP000663828">
    <property type="component" value="Unassembled WGS sequence"/>
</dbReference>
<evidence type="ECO:0000259" key="2">
    <source>
        <dbReference type="PROSITE" id="PS50812"/>
    </source>
</evidence>
<gene>
    <name evidence="3" type="ORF">XAT740_LOCUS6553</name>
</gene>
<comment type="caution">
    <text evidence="3">The sequence shown here is derived from an EMBL/GenBank/DDBJ whole genome shotgun (WGS) entry which is preliminary data.</text>
</comment>
<sequence length="707" mass="82021">MVDSQTVDEQSTTRRSIRSCRLSTVKPKPPVEKPVEEPIPDDNELEEEEEEDPADIFQVGDILWARVVGNPWWPALVYGSYYEDKIHTKIMKSARRAKRRAYFVYFFGPDFEYAWLQTNALIPYAGLEDFIRHAETSIQNATSRGEQGALANRFELKVTGSKRADWDKAMEEANEALKLSREERVKNFEELLKKILKKAEENKSIKRRHSSGTARSSRRTLSPSSSGNKSTARSSVKRQKTSITPLIASTTLLHAGLPTLTKREEKRLINDLLTHPKGENFTLNEAQAFACQLARNIIKENSHYDMSCVQIEWFYGKTQLKRKQMDDDIPDSSIFDILENGFQIGDLVWAKLHGLTWWPAFVYGCFSDDGNYVKVISKPGLPTKKQYFIYSFGSHFKYLWVHEACLHRYEGLEEFLVYSEQKAKRASTKQAEEKIRRKFKVHISEELHPFWKQAMDEANELLTLPTNVRMSAFQKIVHRFIDETKNSVMHRIKEQSNDYKKQSIQTLSSSRSLSKQTFLTSDAFEKVKRTVPYPSILSSTGETEQVTKAPSQLLQVATTTNELDNDVVVLRLNSSTRSSSVSLTAAIRHFLDKGLPSLTLYEEICLVNQLLHHRSGTSLTLTDAQMYVEQYVIRIALRNFRHKMLYVQSDYFYDFLLKYPQIILKHRQWFQDFQPSLMPTNTDRIHLKKWQLATILHAHWNLEQRLY</sequence>
<dbReference type="PANTHER" id="PTHR15999">
    <property type="entry name" value="ZINC FINGER CW-TYPE PWWP DOMAIN PROTEIN 1"/>
    <property type="match status" value="1"/>
</dbReference>
<organism evidence="3 4">
    <name type="scientific">Adineta ricciae</name>
    <name type="common">Rotifer</name>
    <dbReference type="NCBI Taxonomy" id="249248"/>
    <lineage>
        <taxon>Eukaryota</taxon>
        <taxon>Metazoa</taxon>
        <taxon>Spiralia</taxon>
        <taxon>Gnathifera</taxon>
        <taxon>Rotifera</taxon>
        <taxon>Eurotatoria</taxon>
        <taxon>Bdelloidea</taxon>
        <taxon>Adinetida</taxon>
        <taxon>Adinetidae</taxon>
        <taxon>Adineta</taxon>
    </lineage>
</organism>
<reference evidence="3" key="1">
    <citation type="submission" date="2021-02" db="EMBL/GenBank/DDBJ databases">
        <authorList>
            <person name="Nowell W R."/>
        </authorList>
    </citation>
    <scope>NUCLEOTIDE SEQUENCE</scope>
</reference>
<feature type="domain" description="PWWP" evidence="2">
    <location>
        <begin position="59"/>
        <end position="127"/>
    </location>
</feature>
<dbReference type="Pfam" id="PF00855">
    <property type="entry name" value="PWWP"/>
    <property type="match status" value="2"/>
</dbReference>
<dbReference type="EMBL" id="CAJNOR010000299">
    <property type="protein sequence ID" value="CAF0872240.1"/>
    <property type="molecule type" value="Genomic_DNA"/>
</dbReference>
<dbReference type="CDD" id="cd20144">
    <property type="entry name" value="PWWP_NSD_rpt1"/>
    <property type="match status" value="1"/>
</dbReference>
<evidence type="ECO:0000313" key="4">
    <source>
        <dbReference type="Proteomes" id="UP000663828"/>
    </source>
</evidence>
<dbReference type="SUPFAM" id="SSF63748">
    <property type="entry name" value="Tudor/PWWP/MBT"/>
    <property type="match status" value="2"/>
</dbReference>
<name>A0A813XZ74_ADIRI</name>
<keyword evidence="4" id="KW-1185">Reference proteome</keyword>
<feature type="compositionally biased region" description="Acidic residues" evidence="1">
    <location>
        <begin position="38"/>
        <end position="52"/>
    </location>
</feature>
<dbReference type="AlphaFoldDB" id="A0A813XZ74"/>
<feature type="region of interest" description="Disordered" evidence="1">
    <location>
        <begin position="202"/>
        <end position="240"/>
    </location>
</feature>
<dbReference type="SMART" id="SM00293">
    <property type="entry name" value="PWWP"/>
    <property type="match status" value="2"/>
</dbReference>
<accession>A0A813XZ74</accession>
<feature type="domain" description="PWWP" evidence="2">
    <location>
        <begin position="344"/>
        <end position="421"/>
    </location>
</feature>
<dbReference type="InterPro" id="IPR042778">
    <property type="entry name" value="ZCWPW1/ZCWPW2"/>
</dbReference>
<evidence type="ECO:0000256" key="1">
    <source>
        <dbReference type="SAM" id="MobiDB-lite"/>
    </source>
</evidence>
<feature type="compositionally biased region" description="Polar residues" evidence="1">
    <location>
        <begin position="1"/>
        <end position="14"/>
    </location>
</feature>
<dbReference type="PROSITE" id="PS50812">
    <property type="entry name" value="PWWP"/>
    <property type="match status" value="2"/>
</dbReference>
<dbReference type="GO" id="GO:0005634">
    <property type="term" value="C:nucleus"/>
    <property type="evidence" value="ECO:0007669"/>
    <property type="project" value="TreeGrafter"/>
</dbReference>
<dbReference type="Gene3D" id="2.30.30.140">
    <property type="match status" value="2"/>
</dbReference>